<name>A0A2H0UWE0_9BACT</name>
<keyword evidence="17" id="KW-0812">Transmembrane</keyword>
<dbReference type="Pfam" id="PF00912">
    <property type="entry name" value="Transgly"/>
    <property type="match status" value="1"/>
</dbReference>
<gene>
    <name evidence="20" type="ORF">COU02_01025</name>
</gene>
<dbReference type="InterPro" id="IPR050396">
    <property type="entry name" value="Glycosyltr_51/Transpeptidase"/>
</dbReference>
<evidence type="ECO:0000256" key="7">
    <source>
        <dbReference type="ARBA" id="ARBA00022676"/>
    </source>
</evidence>
<comment type="catalytic activity">
    <reaction evidence="15">
        <text>Preferential cleavage: (Ac)2-L-Lys-D-Ala-|-D-Ala. Also transpeptidation of peptidyl-alanyl moieties that are N-acyl substituents of D-alanine.</text>
        <dbReference type="EC" id="3.4.16.4"/>
    </reaction>
</comment>
<dbReference type="InterPro" id="IPR036950">
    <property type="entry name" value="PBP_transglycosylase"/>
</dbReference>
<dbReference type="PANTHER" id="PTHR32282">
    <property type="entry name" value="BINDING PROTEIN TRANSPEPTIDASE, PUTATIVE-RELATED"/>
    <property type="match status" value="1"/>
</dbReference>
<evidence type="ECO:0000256" key="2">
    <source>
        <dbReference type="ARBA" id="ARBA00007090"/>
    </source>
</evidence>
<comment type="catalytic activity">
    <reaction evidence="16">
        <text>[GlcNAc-(1-&gt;4)-Mur2Ac(oyl-L-Ala-gamma-D-Glu-L-Lys-D-Ala-D-Ala)](n)-di-trans,octa-cis-undecaprenyl diphosphate + beta-D-GlcNAc-(1-&gt;4)-Mur2Ac(oyl-L-Ala-gamma-D-Glu-L-Lys-D-Ala-D-Ala)-di-trans,octa-cis-undecaprenyl diphosphate = [GlcNAc-(1-&gt;4)-Mur2Ac(oyl-L-Ala-gamma-D-Glu-L-Lys-D-Ala-D-Ala)](n+1)-di-trans,octa-cis-undecaprenyl diphosphate + di-trans,octa-cis-undecaprenyl diphosphate + H(+)</text>
        <dbReference type="Rhea" id="RHEA:23708"/>
        <dbReference type="Rhea" id="RHEA-COMP:9602"/>
        <dbReference type="Rhea" id="RHEA-COMP:9603"/>
        <dbReference type="ChEBI" id="CHEBI:15378"/>
        <dbReference type="ChEBI" id="CHEBI:58405"/>
        <dbReference type="ChEBI" id="CHEBI:60033"/>
        <dbReference type="ChEBI" id="CHEBI:78435"/>
        <dbReference type="EC" id="2.4.99.28"/>
    </reaction>
</comment>
<evidence type="ECO:0000256" key="10">
    <source>
        <dbReference type="ARBA" id="ARBA00022960"/>
    </source>
</evidence>
<dbReference type="InterPro" id="IPR023346">
    <property type="entry name" value="Lysozyme-like_dom_sf"/>
</dbReference>
<feature type="domain" description="Penicillin-binding protein transpeptidase" evidence="18">
    <location>
        <begin position="336"/>
        <end position="655"/>
    </location>
</feature>
<keyword evidence="5" id="KW-0121">Carboxypeptidase</keyword>
<keyword evidence="4" id="KW-1003">Cell membrane</keyword>
<comment type="caution">
    <text evidence="20">The sequence shown here is derived from an EMBL/GenBank/DDBJ whole genome shotgun (WGS) entry which is preliminary data.</text>
</comment>
<evidence type="ECO:0000256" key="17">
    <source>
        <dbReference type="SAM" id="Phobius"/>
    </source>
</evidence>
<keyword evidence="12 17" id="KW-0472">Membrane</keyword>
<dbReference type="PANTHER" id="PTHR32282:SF11">
    <property type="entry name" value="PENICILLIN-BINDING PROTEIN 1B"/>
    <property type="match status" value="1"/>
</dbReference>
<evidence type="ECO:0000256" key="5">
    <source>
        <dbReference type="ARBA" id="ARBA00022645"/>
    </source>
</evidence>
<dbReference type="SUPFAM" id="SSF53955">
    <property type="entry name" value="Lysozyme-like"/>
    <property type="match status" value="1"/>
</dbReference>
<evidence type="ECO:0000256" key="4">
    <source>
        <dbReference type="ARBA" id="ARBA00022475"/>
    </source>
</evidence>
<evidence type="ECO:0000256" key="14">
    <source>
        <dbReference type="ARBA" id="ARBA00023316"/>
    </source>
</evidence>
<reference evidence="21" key="1">
    <citation type="submission" date="2017-09" db="EMBL/GenBank/DDBJ databases">
        <title>Depth-based differentiation of microbial function through sediment-hosted aquifers and enrichment of novel symbionts in the deep terrestrial subsurface.</title>
        <authorList>
            <person name="Probst A.J."/>
            <person name="Ladd B."/>
            <person name="Jarett J.K."/>
            <person name="Geller-Mcgrath D.E."/>
            <person name="Sieber C.M.K."/>
            <person name="Emerson J.B."/>
            <person name="Anantharaman K."/>
            <person name="Thomas B.C."/>
            <person name="Malmstrom R."/>
            <person name="Stieglmeier M."/>
            <person name="Klingl A."/>
            <person name="Woyke T."/>
            <person name="Ryan C.M."/>
            <person name="Banfield J.F."/>
        </authorList>
    </citation>
    <scope>NUCLEOTIDE SEQUENCE [LARGE SCALE GENOMIC DNA]</scope>
</reference>
<keyword evidence="10" id="KW-0133">Cell shape</keyword>
<keyword evidence="6" id="KW-0645">Protease</keyword>
<evidence type="ECO:0000256" key="12">
    <source>
        <dbReference type="ARBA" id="ARBA00023136"/>
    </source>
</evidence>
<dbReference type="Proteomes" id="UP000230882">
    <property type="component" value="Unassembled WGS sequence"/>
</dbReference>
<evidence type="ECO:0000256" key="9">
    <source>
        <dbReference type="ARBA" id="ARBA00022801"/>
    </source>
</evidence>
<evidence type="ECO:0000256" key="6">
    <source>
        <dbReference type="ARBA" id="ARBA00022670"/>
    </source>
</evidence>
<dbReference type="GO" id="GO:0071555">
    <property type="term" value="P:cell wall organization"/>
    <property type="evidence" value="ECO:0007669"/>
    <property type="project" value="UniProtKB-KW"/>
</dbReference>
<keyword evidence="9" id="KW-0378">Hydrolase</keyword>
<evidence type="ECO:0000259" key="19">
    <source>
        <dbReference type="Pfam" id="PF00912"/>
    </source>
</evidence>
<dbReference type="Pfam" id="PF00905">
    <property type="entry name" value="Transpeptidase"/>
    <property type="match status" value="1"/>
</dbReference>
<dbReference type="InterPro" id="IPR001460">
    <property type="entry name" value="PCN-bd_Tpept"/>
</dbReference>
<keyword evidence="11" id="KW-0573">Peptidoglycan synthesis</keyword>
<dbReference type="InterPro" id="IPR001264">
    <property type="entry name" value="Glyco_trans_51"/>
</dbReference>
<comment type="similarity">
    <text evidence="2">In the C-terminal section; belongs to the transpeptidase family.</text>
</comment>
<keyword evidence="17" id="KW-1133">Transmembrane helix</keyword>
<dbReference type="GO" id="GO:0008360">
    <property type="term" value="P:regulation of cell shape"/>
    <property type="evidence" value="ECO:0007669"/>
    <property type="project" value="UniProtKB-KW"/>
</dbReference>
<proteinExistence type="inferred from homology"/>
<evidence type="ECO:0000256" key="3">
    <source>
        <dbReference type="ARBA" id="ARBA00007739"/>
    </source>
</evidence>
<evidence type="ECO:0000313" key="21">
    <source>
        <dbReference type="Proteomes" id="UP000230882"/>
    </source>
</evidence>
<sequence>MAQRIYRRKIFQKKKRNIIIIFLKILGAVLFVFLFAGVFLFILNIRDLPRPEKFTEGIIPQSTKIYDREGKVILYEIAGEEKRTIVPLSEMPEYLKLAVIAVEDKNFYEHRGLDFKAIFRAILTDLKLRQPIQGGSTITQQLIRSYFLTTKKTLKRKTREIILTLELERRYSKDQILEWYLNLIPFGSNLYGVETASQAFFGKHISDISLEEAAVLAAIIRGPSYFWPEGPHLEELLARKDYVLDRMAAEGYLEKERAEKTKQEEIKFVEKKIEIKAPYFVLWVKQQLEEKYGGEDFLARSGLKIFTSLDWELQEIAEKVLKEGLERNKVYNAHNGGMVAINPKTGEVLAMSVGTGDYYANPYPEGCTAGRNCLFDPQFNVVVGTKASPGRQPGSAFKPFVYATAFKKGYNDKNQVLDALTNFGVWGKEEYIPRNYDGRFRGWVTLRQGLSQSLNVPSIKVLYLTGLDNKIENLEINNFLGQENILSKGLEESIKTAKDMGITTLNKPLPFYGPAIVLGGGEVNLLEMASAYGVFANQGLRLPPVSILKIEDSEGNIIYENKKEPKRVLPSEVTKLINDILSDNETRTPMFGPRSHLYFENYQVAAKTGTTDNFRDCWTIGYTPSIVVGVWSGNNNNEPMIREQPAATVAGPIWHNFMAEALKKFPKEEFEKPEEILTQFYRH</sequence>
<evidence type="ECO:0000256" key="1">
    <source>
        <dbReference type="ARBA" id="ARBA00004236"/>
    </source>
</evidence>
<keyword evidence="7" id="KW-0328">Glycosyltransferase</keyword>
<comment type="similarity">
    <text evidence="3">In the N-terminal section; belongs to the glycosyltransferase 51 family.</text>
</comment>
<comment type="subcellular location">
    <subcellularLocation>
        <location evidence="1">Cell membrane</location>
    </subcellularLocation>
</comment>
<evidence type="ECO:0000313" key="20">
    <source>
        <dbReference type="EMBL" id="PIR91152.1"/>
    </source>
</evidence>
<dbReference type="AlphaFoldDB" id="A0A2H0UWE0"/>
<organism evidence="20 21">
    <name type="scientific">bacterium (Candidatus Gribaldobacteria) CG10_big_fil_rev_8_21_14_0_10_37_46</name>
    <dbReference type="NCBI Taxonomy" id="2014276"/>
    <lineage>
        <taxon>Bacteria</taxon>
        <taxon>Candidatus Gribaldobacteria</taxon>
    </lineage>
</organism>
<evidence type="ECO:0000256" key="13">
    <source>
        <dbReference type="ARBA" id="ARBA00023268"/>
    </source>
</evidence>
<dbReference type="GO" id="GO:0009252">
    <property type="term" value="P:peptidoglycan biosynthetic process"/>
    <property type="evidence" value="ECO:0007669"/>
    <property type="project" value="UniProtKB-KW"/>
</dbReference>
<evidence type="ECO:0000256" key="8">
    <source>
        <dbReference type="ARBA" id="ARBA00022679"/>
    </source>
</evidence>
<dbReference type="SUPFAM" id="SSF56601">
    <property type="entry name" value="beta-lactamase/transpeptidase-like"/>
    <property type="match status" value="1"/>
</dbReference>
<dbReference type="Gene3D" id="3.40.710.10">
    <property type="entry name" value="DD-peptidase/beta-lactamase superfamily"/>
    <property type="match status" value="1"/>
</dbReference>
<dbReference type="GO" id="GO:0005886">
    <property type="term" value="C:plasma membrane"/>
    <property type="evidence" value="ECO:0007669"/>
    <property type="project" value="UniProtKB-SubCell"/>
</dbReference>
<protein>
    <submittedName>
        <fullName evidence="20">Uncharacterized protein</fullName>
    </submittedName>
</protein>
<dbReference type="GO" id="GO:0030288">
    <property type="term" value="C:outer membrane-bounded periplasmic space"/>
    <property type="evidence" value="ECO:0007669"/>
    <property type="project" value="TreeGrafter"/>
</dbReference>
<evidence type="ECO:0000259" key="18">
    <source>
        <dbReference type="Pfam" id="PF00905"/>
    </source>
</evidence>
<evidence type="ECO:0000256" key="16">
    <source>
        <dbReference type="ARBA" id="ARBA00049902"/>
    </source>
</evidence>
<keyword evidence="8" id="KW-0808">Transferase</keyword>
<keyword evidence="13" id="KW-0511">Multifunctional enzyme</keyword>
<dbReference type="FunFam" id="1.10.3810.10:FF:000001">
    <property type="entry name" value="Penicillin-binding protein 1A"/>
    <property type="match status" value="1"/>
</dbReference>
<dbReference type="GO" id="GO:0008658">
    <property type="term" value="F:penicillin binding"/>
    <property type="evidence" value="ECO:0007669"/>
    <property type="project" value="InterPro"/>
</dbReference>
<feature type="domain" description="Glycosyl transferase family 51" evidence="19">
    <location>
        <begin position="74"/>
        <end position="247"/>
    </location>
</feature>
<evidence type="ECO:0000256" key="11">
    <source>
        <dbReference type="ARBA" id="ARBA00022984"/>
    </source>
</evidence>
<accession>A0A2H0UWE0</accession>
<dbReference type="GO" id="GO:0009002">
    <property type="term" value="F:serine-type D-Ala-D-Ala carboxypeptidase activity"/>
    <property type="evidence" value="ECO:0007669"/>
    <property type="project" value="UniProtKB-EC"/>
</dbReference>
<dbReference type="GO" id="GO:0008955">
    <property type="term" value="F:peptidoglycan glycosyltransferase activity"/>
    <property type="evidence" value="ECO:0007669"/>
    <property type="project" value="UniProtKB-EC"/>
</dbReference>
<dbReference type="GO" id="GO:0006508">
    <property type="term" value="P:proteolysis"/>
    <property type="evidence" value="ECO:0007669"/>
    <property type="project" value="UniProtKB-KW"/>
</dbReference>
<keyword evidence="14" id="KW-0961">Cell wall biogenesis/degradation</keyword>
<evidence type="ECO:0000256" key="15">
    <source>
        <dbReference type="ARBA" id="ARBA00034000"/>
    </source>
</evidence>
<dbReference type="InterPro" id="IPR012338">
    <property type="entry name" value="Beta-lactam/transpept-like"/>
</dbReference>
<feature type="transmembrane region" description="Helical" evidence="17">
    <location>
        <begin position="21"/>
        <end position="43"/>
    </location>
</feature>
<dbReference type="EMBL" id="PFAU01000026">
    <property type="protein sequence ID" value="PIR91152.1"/>
    <property type="molecule type" value="Genomic_DNA"/>
</dbReference>
<dbReference type="Gene3D" id="1.10.3810.10">
    <property type="entry name" value="Biosynthetic peptidoglycan transglycosylase-like"/>
    <property type="match status" value="1"/>
</dbReference>